<dbReference type="InterPro" id="IPR002734">
    <property type="entry name" value="RibDG_C"/>
</dbReference>
<evidence type="ECO:0000256" key="2">
    <source>
        <dbReference type="ARBA" id="ARBA00004882"/>
    </source>
</evidence>
<dbReference type="Gene3D" id="3.40.430.10">
    <property type="entry name" value="Dihydrofolate Reductase, subunit A"/>
    <property type="match status" value="1"/>
</dbReference>
<dbReference type="InterPro" id="IPR024072">
    <property type="entry name" value="DHFR-like_dom_sf"/>
</dbReference>
<dbReference type="InterPro" id="IPR050765">
    <property type="entry name" value="Riboflavin_Biosynth_HTPR"/>
</dbReference>
<dbReference type="EC" id="3.5.4.26" evidence="6"/>
<dbReference type="PANTHER" id="PTHR38011:SF7">
    <property type="entry name" value="2,5-DIAMINO-6-RIBOSYLAMINO-4(3H)-PYRIMIDINONE 5'-PHOSPHATE REDUCTASE"/>
    <property type="match status" value="1"/>
</dbReference>
<dbReference type="NCBIfam" id="TIGR00326">
    <property type="entry name" value="eubact_ribD"/>
    <property type="match status" value="1"/>
</dbReference>
<dbReference type="AlphaFoldDB" id="A0A6N6VW37"/>
<name>A0A6N6VW37_9BACT</name>
<sequence length="446" mass="51338">MLTNISTKGRQLKMSFSLKKGFTFGGWLPHLFPNMENIYPPLDTTISHSDEYWLFRTFLESMKNASISNPNPSVGCLIVKNNNIISSGCTESWGNRHAERVAFQNISAEDLKNSSVYITLEPCTHQGRQPPCSELFKNKDIGKVVVGCIDPNPVVSNQGIQSLINLGIGQTNFFLSNEIKAWNYPFFIQQQKNKLFIALKWAQSLDGCLADDNDGWQWISGEQSRTYAHWLRQKYDAIMVGIGTVLNDFPSLDIRNLNHINQRNPLKMIYDPEGKIFSCNEEQQKKLLQKTLQKGSHKIFIVDKNIFEKFRNSKQISIWQKNLLENNEIEFINYQGENKLNTAEYIIECLNENNSKILNFLGRPLQSIMIEGGHRLLSSFIQENHFDIMHIFTAPFFLGGEKHKLFSKVKRSYQDYSIKEVKNETRYHIAAQALLGEDNLLEIIKK</sequence>
<comment type="pathway">
    <text evidence="3">Cofactor biosynthesis; riboflavin biosynthesis; 5-amino-6-(D-ribitylamino)uracil from GTP: step 3/4.</text>
</comment>
<organism evidence="13 14">
    <name type="scientific">Silvanigrella paludirubra</name>
    <dbReference type="NCBI Taxonomy" id="2499159"/>
    <lineage>
        <taxon>Bacteria</taxon>
        <taxon>Pseudomonadati</taxon>
        <taxon>Bdellovibrionota</taxon>
        <taxon>Oligoflexia</taxon>
        <taxon>Silvanigrellales</taxon>
        <taxon>Silvanigrellaceae</taxon>
        <taxon>Silvanigrella</taxon>
    </lineage>
</organism>
<gene>
    <name evidence="13" type="primary">ribD</name>
    <name evidence="13" type="ORF">GCL60_10660</name>
</gene>
<keyword evidence="13" id="KW-0378">Hydrolase</keyword>
<dbReference type="InterPro" id="IPR004794">
    <property type="entry name" value="Eubact_RibD"/>
</dbReference>
<comment type="similarity">
    <text evidence="5">In the C-terminal section; belongs to the HTP reductase family.</text>
</comment>
<reference evidence="13 14" key="1">
    <citation type="submission" date="2019-10" db="EMBL/GenBank/DDBJ databases">
        <title>New species of Slilvanegrellaceae.</title>
        <authorList>
            <person name="Pitt A."/>
            <person name="Hahn M.W."/>
        </authorList>
    </citation>
    <scope>NUCLEOTIDE SEQUENCE [LARGE SCALE GENOMIC DNA]</scope>
    <source>
        <strain evidence="13 14">SP-Ram-0.45-NSY-1</strain>
    </source>
</reference>
<dbReference type="SUPFAM" id="SSF53597">
    <property type="entry name" value="Dihydrofolate reductase-like"/>
    <property type="match status" value="1"/>
</dbReference>
<dbReference type="PROSITE" id="PS51747">
    <property type="entry name" value="CYT_DCMP_DEAMINASES_2"/>
    <property type="match status" value="1"/>
</dbReference>
<keyword evidence="11" id="KW-0511">Multifunctional enzyme</keyword>
<dbReference type="CDD" id="cd01284">
    <property type="entry name" value="Riboflavin_deaminase-reductase"/>
    <property type="match status" value="1"/>
</dbReference>
<dbReference type="EMBL" id="WFLM01000004">
    <property type="protein sequence ID" value="KAB8037627.1"/>
    <property type="molecule type" value="Genomic_DNA"/>
</dbReference>
<proteinExistence type="inferred from homology"/>
<dbReference type="InterPro" id="IPR016193">
    <property type="entry name" value="Cytidine_deaminase-like"/>
</dbReference>
<evidence type="ECO:0000256" key="1">
    <source>
        <dbReference type="ARBA" id="ARBA00002151"/>
    </source>
</evidence>
<evidence type="ECO:0000256" key="4">
    <source>
        <dbReference type="ARBA" id="ARBA00005259"/>
    </source>
</evidence>
<evidence type="ECO:0000256" key="8">
    <source>
        <dbReference type="ARBA" id="ARBA00019930"/>
    </source>
</evidence>
<evidence type="ECO:0000259" key="12">
    <source>
        <dbReference type="PROSITE" id="PS51747"/>
    </source>
</evidence>
<evidence type="ECO:0000313" key="13">
    <source>
        <dbReference type="EMBL" id="KAB8037627.1"/>
    </source>
</evidence>
<dbReference type="Pfam" id="PF01872">
    <property type="entry name" value="RibD_C"/>
    <property type="match status" value="1"/>
</dbReference>
<dbReference type="EC" id="1.1.1.193" evidence="7"/>
<protein>
    <recommendedName>
        <fullName evidence="8">Riboflavin biosynthesis protein RibD</fullName>
        <ecNumber evidence="7">1.1.1.193</ecNumber>
        <ecNumber evidence="6">3.5.4.26</ecNumber>
    </recommendedName>
</protein>
<comment type="function">
    <text evidence="1">Converts 2,5-diamino-6-(ribosylamino)-4(3h)-pyrimidinone 5'-phosphate into 5-amino-6-(ribosylamino)-2,4(1h,3h)-pyrimidinedione 5'-phosphate.</text>
</comment>
<evidence type="ECO:0000313" key="14">
    <source>
        <dbReference type="Proteomes" id="UP000437748"/>
    </source>
</evidence>
<evidence type="ECO:0000256" key="5">
    <source>
        <dbReference type="ARBA" id="ARBA00007417"/>
    </source>
</evidence>
<dbReference type="GO" id="GO:0009231">
    <property type="term" value="P:riboflavin biosynthetic process"/>
    <property type="evidence" value="ECO:0007669"/>
    <property type="project" value="UniProtKB-UniPathway"/>
</dbReference>
<evidence type="ECO:0000256" key="11">
    <source>
        <dbReference type="ARBA" id="ARBA00023268"/>
    </source>
</evidence>
<evidence type="ECO:0000256" key="6">
    <source>
        <dbReference type="ARBA" id="ARBA00012766"/>
    </source>
</evidence>
<evidence type="ECO:0000256" key="7">
    <source>
        <dbReference type="ARBA" id="ARBA00013173"/>
    </source>
</evidence>
<accession>A0A6N6VW37</accession>
<dbReference type="Proteomes" id="UP000437748">
    <property type="component" value="Unassembled WGS sequence"/>
</dbReference>
<dbReference type="InterPro" id="IPR002125">
    <property type="entry name" value="CMP_dCMP_dom"/>
</dbReference>
<comment type="pathway">
    <text evidence="2">Cofactor biosynthesis; riboflavin biosynthesis; 5-amino-6-(D-ribitylamino)uracil from GTP: step 2/4.</text>
</comment>
<evidence type="ECO:0000256" key="10">
    <source>
        <dbReference type="ARBA" id="ARBA00023002"/>
    </source>
</evidence>
<dbReference type="Pfam" id="PF00383">
    <property type="entry name" value="dCMP_cyt_deam_1"/>
    <property type="match status" value="1"/>
</dbReference>
<dbReference type="SUPFAM" id="SSF53927">
    <property type="entry name" value="Cytidine deaminase-like"/>
    <property type="match status" value="1"/>
</dbReference>
<dbReference type="PANTHER" id="PTHR38011">
    <property type="entry name" value="DIHYDROFOLATE REDUCTASE FAMILY PROTEIN (AFU_ORTHOLOGUE AFUA_8G06820)"/>
    <property type="match status" value="1"/>
</dbReference>
<dbReference type="GO" id="GO:0008703">
    <property type="term" value="F:5-amino-6-(5-phosphoribosylamino)uracil reductase activity"/>
    <property type="evidence" value="ECO:0007669"/>
    <property type="project" value="UniProtKB-EC"/>
</dbReference>
<keyword evidence="9" id="KW-0521">NADP</keyword>
<dbReference type="Gene3D" id="3.40.140.10">
    <property type="entry name" value="Cytidine Deaminase, domain 2"/>
    <property type="match status" value="1"/>
</dbReference>
<keyword evidence="14" id="KW-1185">Reference proteome</keyword>
<dbReference type="UniPathway" id="UPA00275">
    <property type="reaction ID" value="UER00401"/>
</dbReference>
<keyword evidence="10 13" id="KW-0560">Oxidoreductase</keyword>
<evidence type="ECO:0000256" key="3">
    <source>
        <dbReference type="ARBA" id="ARBA00004910"/>
    </source>
</evidence>
<feature type="domain" description="CMP/dCMP-type deaminase" evidence="12">
    <location>
        <begin position="49"/>
        <end position="171"/>
    </location>
</feature>
<comment type="caution">
    <text evidence="13">The sequence shown here is derived from an EMBL/GenBank/DDBJ whole genome shotgun (WGS) entry which is preliminary data.</text>
</comment>
<dbReference type="GO" id="GO:0008835">
    <property type="term" value="F:diaminohydroxyphosphoribosylaminopyrimidine deaminase activity"/>
    <property type="evidence" value="ECO:0007669"/>
    <property type="project" value="UniProtKB-EC"/>
</dbReference>
<evidence type="ECO:0000256" key="9">
    <source>
        <dbReference type="ARBA" id="ARBA00022857"/>
    </source>
</evidence>
<comment type="similarity">
    <text evidence="4">In the N-terminal section; belongs to the cytidine and deoxycytidylate deaminase family.</text>
</comment>